<protein>
    <submittedName>
        <fullName evidence="1">Uncharacterized protein</fullName>
    </submittedName>
</protein>
<name>A0A399G4M5_9ACTN</name>
<evidence type="ECO:0000313" key="1">
    <source>
        <dbReference type="EMBL" id="UOE19848.1"/>
    </source>
</evidence>
<proteinExistence type="predicted"/>
<accession>A0A399G4M5</accession>
<dbReference type="KEGG" id="thao:NI17_000855"/>
<organism evidence="1 2">
    <name type="scientific">Thermobifida halotolerans</name>
    <dbReference type="NCBI Taxonomy" id="483545"/>
    <lineage>
        <taxon>Bacteria</taxon>
        <taxon>Bacillati</taxon>
        <taxon>Actinomycetota</taxon>
        <taxon>Actinomycetes</taxon>
        <taxon>Streptosporangiales</taxon>
        <taxon>Nocardiopsidaceae</taxon>
        <taxon>Thermobifida</taxon>
    </lineage>
</organism>
<reference evidence="1" key="1">
    <citation type="submission" date="2020-10" db="EMBL/GenBank/DDBJ databases">
        <title>De novo genome project of the cellulose decomposer Thermobifida halotolerans type strain.</title>
        <authorList>
            <person name="Nagy I."/>
            <person name="Horvath B."/>
            <person name="Kukolya J."/>
            <person name="Nagy I."/>
            <person name="Orsini M."/>
        </authorList>
    </citation>
    <scope>NUCLEOTIDE SEQUENCE</scope>
    <source>
        <strain evidence="1">DSM 44931</strain>
    </source>
</reference>
<dbReference type="Proteomes" id="UP000265719">
    <property type="component" value="Chromosome"/>
</dbReference>
<dbReference type="RefSeq" id="WP_068687759.1">
    <property type="nucleotide sequence ID" value="NZ_CP063196.1"/>
</dbReference>
<keyword evidence="2" id="KW-1185">Reference proteome</keyword>
<gene>
    <name evidence="1" type="ORF">NI17_000855</name>
</gene>
<dbReference type="EMBL" id="CP063196">
    <property type="protein sequence ID" value="UOE19848.1"/>
    <property type="molecule type" value="Genomic_DNA"/>
</dbReference>
<sequence length="95" mass="8977">MPAGALVVSQAVVLAALAVVGAATMLGLAHVGFGLAAPESAAGVAVGFVLGVCAFAGTGVLLGSVLPSPRAARGAGLPLFFGAATCASPGTDRMR</sequence>
<evidence type="ECO:0000313" key="2">
    <source>
        <dbReference type="Proteomes" id="UP000265719"/>
    </source>
</evidence>
<dbReference type="AlphaFoldDB" id="A0A399G4M5"/>